<dbReference type="AlphaFoldDB" id="A0A090VTC8"/>
<gene>
    <name evidence="1" type="ORF">EV102420_10_02080</name>
</gene>
<accession>A0A090VTC8</accession>
<comment type="caution">
    <text evidence="1">The sequence shown here is derived from an EMBL/GenBank/DDBJ whole genome shotgun (WGS) entry which is preliminary data.</text>
</comment>
<reference evidence="1 2" key="1">
    <citation type="submission" date="2014-09" db="EMBL/GenBank/DDBJ databases">
        <title>Whole genome shotgun sequence of Escherichia vulneris NBRC 102420.</title>
        <authorList>
            <person name="Yoshida Y."/>
            <person name="Hosoyama A."/>
            <person name="Tsuchikane K."/>
            <person name="Ohji S."/>
            <person name="Ichikawa N."/>
            <person name="Kimura A."/>
            <person name="Yamazoe A."/>
            <person name="Ezaki T."/>
            <person name="Fujita N."/>
        </authorList>
    </citation>
    <scope>NUCLEOTIDE SEQUENCE [LARGE SCALE GENOMIC DNA]</scope>
    <source>
        <strain evidence="1 2">NBRC 102420</strain>
    </source>
</reference>
<organism evidence="1 2">
    <name type="scientific">Pseudescherichia vulneris NBRC 102420</name>
    <dbReference type="NCBI Taxonomy" id="1115515"/>
    <lineage>
        <taxon>Bacteria</taxon>
        <taxon>Pseudomonadati</taxon>
        <taxon>Pseudomonadota</taxon>
        <taxon>Gammaproteobacteria</taxon>
        <taxon>Enterobacterales</taxon>
        <taxon>Enterobacteriaceae</taxon>
        <taxon>Pseudescherichia</taxon>
    </lineage>
</organism>
<evidence type="ECO:0000313" key="2">
    <source>
        <dbReference type="Proteomes" id="UP000029462"/>
    </source>
</evidence>
<dbReference type="Proteomes" id="UP000029462">
    <property type="component" value="Unassembled WGS sequence"/>
</dbReference>
<name>A0A090VTC8_PSEVU</name>
<proteinExistence type="predicted"/>
<sequence length="110" mass="12657">MDNFMKYKYAWEKFHSSILTLASDGPFPQRISDAYLYGISLLKKENDIPEPLWEDYEELVSLLTGTEPEAYEGRVSASVNRLGELELNRASELMVGLYDSLCRYMPNHNA</sequence>
<keyword evidence="2" id="KW-1185">Reference proteome</keyword>
<dbReference type="EMBL" id="BBMZ01000010">
    <property type="protein sequence ID" value="GAL58427.1"/>
    <property type="molecule type" value="Genomic_DNA"/>
</dbReference>
<dbReference type="RefSeq" id="WP_042391455.1">
    <property type="nucleotide sequence ID" value="NZ_BBMZ01000010.1"/>
</dbReference>
<evidence type="ECO:0000313" key="1">
    <source>
        <dbReference type="EMBL" id="GAL58427.1"/>
    </source>
</evidence>
<protein>
    <submittedName>
        <fullName evidence="1">Uncharacterized protein</fullName>
    </submittedName>
</protein>
<dbReference type="OrthoDB" id="7063663at2"/>